<name>A0A164ZV14_9CRUS</name>
<reference evidence="3 4" key="1">
    <citation type="submission" date="2016-03" db="EMBL/GenBank/DDBJ databases">
        <title>EvidentialGene: Evidence-directed Construction of Genes on Genomes.</title>
        <authorList>
            <person name="Gilbert D.G."/>
            <person name="Choi J.-H."/>
            <person name="Mockaitis K."/>
            <person name="Colbourne J."/>
            <person name="Pfrender M."/>
        </authorList>
    </citation>
    <scope>NUCLEOTIDE SEQUENCE [LARGE SCALE GENOMIC DNA]</scope>
    <source>
        <strain evidence="3 4">Xinb3</strain>
        <tissue evidence="3">Complete organism</tissue>
    </source>
</reference>
<proteinExistence type="predicted"/>
<protein>
    <submittedName>
        <fullName evidence="3">Uncharacterized protein</fullName>
    </submittedName>
</protein>
<dbReference type="Proteomes" id="UP000076858">
    <property type="component" value="Unassembled WGS sequence"/>
</dbReference>
<keyword evidence="2" id="KW-1133">Transmembrane helix</keyword>
<evidence type="ECO:0000313" key="4">
    <source>
        <dbReference type="Proteomes" id="UP000076858"/>
    </source>
</evidence>
<comment type="caution">
    <text evidence="3">The sequence shown here is derived from an EMBL/GenBank/DDBJ whole genome shotgun (WGS) entry which is preliminary data.</text>
</comment>
<keyword evidence="2" id="KW-0472">Membrane</keyword>
<feature type="region of interest" description="Disordered" evidence="1">
    <location>
        <begin position="1"/>
        <end position="25"/>
    </location>
</feature>
<dbReference type="EMBL" id="LRGB01000687">
    <property type="protein sequence ID" value="KZS16807.1"/>
    <property type="molecule type" value="Genomic_DNA"/>
</dbReference>
<keyword evidence="2" id="KW-0812">Transmembrane</keyword>
<keyword evidence="4" id="KW-1185">Reference proteome</keyword>
<evidence type="ECO:0000256" key="2">
    <source>
        <dbReference type="SAM" id="Phobius"/>
    </source>
</evidence>
<accession>A0A164ZV14</accession>
<evidence type="ECO:0000313" key="3">
    <source>
        <dbReference type="EMBL" id="KZS16807.1"/>
    </source>
</evidence>
<organism evidence="3 4">
    <name type="scientific">Daphnia magna</name>
    <dbReference type="NCBI Taxonomy" id="35525"/>
    <lineage>
        <taxon>Eukaryota</taxon>
        <taxon>Metazoa</taxon>
        <taxon>Ecdysozoa</taxon>
        <taxon>Arthropoda</taxon>
        <taxon>Crustacea</taxon>
        <taxon>Branchiopoda</taxon>
        <taxon>Diplostraca</taxon>
        <taxon>Cladocera</taxon>
        <taxon>Anomopoda</taxon>
        <taxon>Daphniidae</taxon>
        <taxon>Daphnia</taxon>
    </lineage>
</organism>
<gene>
    <name evidence="3" type="ORF">APZ42_017389</name>
</gene>
<feature type="transmembrane region" description="Helical" evidence="2">
    <location>
        <begin position="45"/>
        <end position="62"/>
    </location>
</feature>
<evidence type="ECO:0000256" key="1">
    <source>
        <dbReference type="SAM" id="MobiDB-lite"/>
    </source>
</evidence>
<dbReference type="AlphaFoldDB" id="A0A164ZV14"/>
<sequence length="254" mass="27527">MFRSKPKRRRTIGGRGENYKKTGTQDQRKLEASVVHQRSNMFHRFSLVNLAAVLVVLAFSAVQQVPAAAVERDGRTSVFSSATITVLSTSLLPGASTSTLLTKKVCGTINGDVSSACRRKRQFWIDVPILIAQDPETAAYIYQQFQPSPVFSVEPTQAVQFRDSFDQPSAFIDSSLDEVTNPRLSGALLSPVNTIRTSLLAIASNVINSFLTPTVTVTSVVNGYSSTTTTTIFTTTQTYTVAGCIPEGVEFSAC</sequence>
<feature type="compositionally biased region" description="Basic residues" evidence="1">
    <location>
        <begin position="1"/>
        <end position="12"/>
    </location>
</feature>